<dbReference type="PANTHER" id="PTHR46890">
    <property type="entry name" value="NON-LTR RETROLELEMENT REVERSE TRANSCRIPTASE-LIKE PROTEIN-RELATED"/>
    <property type="match status" value="1"/>
</dbReference>
<sequence>MLSSIPFDVEVKSVVFAMNGEGAPGPDGFGGCFYQHFWDVVHIDVCNSVRQFFTQGWLLPNLNSNKVILIPKFHGADSIEDFRPIALDNFHFKIITKVIVDRLALVAPNIVSSQQRCFIKEKQILDCLCSTTEVINILGHKTCGGNMAIKINI</sequence>
<dbReference type="PANTHER" id="PTHR46890:SF49">
    <property type="entry name" value="RNA-DIRECTED DNA POLYMERASE"/>
    <property type="match status" value="1"/>
</dbReference>
<dbReference type="GO" id="GO:0003964">
    <property type="term" value="F:RNA-directed DNA polymerase activity"/>
    <property type="evidence" value="ECO:0007669"/>
    <property type="project" value="UniProtKB-KW"/>
</dbReference>
<evidence type="ECO:0000313" key="2">
    <source>
        <dbReference type="Proteomes" id="UP000447434"/>
    </source>
</evidence>
<keyword evidence="1" id="KW-0695">RNA-directed DNA polymerase</keyword>
<accession>A0A6A4QLM9</accession>
<name>A0A6A4QLM9_LUPAL</name>
<keyword evidence="1" id="KW-0808">Transferase</keyword>
<organism evidence="1 2">
    <name type="scientific">Lupinus albus</name>
    <name type="common">White lupine</name>
    <name type="synonym">Lupinus termis</name>
    <dbReference type="NCBI Taxonomy" id="3870"/>
    <lineage>
        <taxon>Eukaryota</taxon>
        <taxon>Viridiplantae</taxon>
        <taxon>Streptophyta</taxon>
        <taxon>Embryophyta</taxon>
        <taxon>Tracheophyta</taxon>
        <taxon>Spermatophyta</taxon>
        <taxon>Magnoliopsida</taxon>
        <taxon>eudicotyledons</taxon>
        <taxon>Gunneridae</taxon>
        <taxon>Pentapetalae</taxon>
        <taxon>rosids</taxon>
        <taxon>fabids</taxon>
        <taxon>Fabales</taxon>
        <taxon>Fabaceae</taxon>
        <taxon>Papilionoideae</taxon>
        <taxon>50 kb inversion clade</taxon>
        <taxon>genistoids sensu lato</taxon>
        <taxon>core genistoids</taxon>
        <taxon>Genisteae</taxon>
        <taxon>Lupinus</taxon>
    </lineage>
</organism>
<reference evidence="2" key="1">
    <citation type="journal article" date="2020" name="Nat. Commun.">
        <title>Genome sequence of the cluster root forming white lupin.</title>
        <authorList>
            <person name="Hufnagel B."/>
            <person name="Marques A."/>
            <person name="Soriano A."/>
            <person name="Marques L."/>
            <person name="Divol F."/>
            <person name="Doumas P."/>
            <person name="Sallet E."/>
            <person name="Mancinotti D."/>
            <person name="Carrere S."/>
            <person name="Marande W."/>
            <person name="Arribat S."/>
            <person name="Keller J."/>
            <person name="Huneau C."/>
            <person name="Blein T."/>
            <person name="Aime D."/>
            <person name="Laguerre M."/>
            <person name="Taylor J."/>
            <person name="Schubert V."/>
            <person name="Nelson M."/>
            <person name="Geu-Flores F."/>
            <person name="Crespi M."/>
            <person name="Gallardo-Guerrero K."/>
            <person name="Delaux P.-M."/>
            <person name="Salse J."/>
            <person name="Berges H."/>
            <person name="Guyot R."/>
            <person name="Gouzy J."/>
            <person name="Peret B."/>
        </authorList>
    </citation>
    <scope>NUCLEOTIDE SEQUENCE [LARGE SCALE GENOMIC DNA]</scope>
    <source>
        <strain evidence="2">cv. Amiga</strain>
    </source>
</reference>
<proteinExistence type="predicted"/>
<keyword evidence="2" id="KW-1185">Reference proteome</keyword>
<dbReference type="EMBL" id="WOCE01000005">
    <property type="protein sequence ID" value="KAE9614613.1"/>
    <property type="molecule type" value="Genomic_DNA"/>
</dbReference>
<comment type="caution">
    <text evidence="1">The sequence shown here is derived from an EMBL/GenBank/DDBJ whole genome shotgun (WGS) entry which is preliminary data.</text>
</comment>
<evidence type="ECO:0000313" key="1">
    <source>
        <dbReference type="EMBL" id="KAE9614613.1"/>
    </source>
</evidence>
<dbReference type="InterPro" id="IPR052343">
    <property type="entry name" value="Retrotransposon-Effector_Assoc"/>
</dbReference>
<dbReference type="Proteomes" id="UP000447434">
    <property type="component" value="Chromosome 5"/>
</dbReference>
<keyword evidence="1" id="KW-0548">Nucleotidyltransferase</keyword>
<protein>
    <submittedName>
        <fullName evidence="1">Putative RNA-directed DNA polymerase</fullName>
    </submittedName>
</protein>
<dbReference type="OrthoDB" id="1435533at2759"/>
<gene>
    <name evidence="1" type="ORF">Lalb_Chr05g0230021</name>
</gene>
<dbReference type="AlphaFoldDB" id="A0A6A4QLM9"/>